<dbReference type="AlphaFoldDB" id="A0A1B8PZI2"/>
<evidence type="ECO:0000313" key="1">
    <source>
        <dbReference type="EMBL" id="OBX61881.1"/>
    </source>
</evidence>
<reference evidence="2" key="3">
    <citation type="submission" date="2017-03" db="EMBL/GenBank/DDBJ databases">
        <authorList>
            <person name="Afonso C.L."/>
            <person name="Miller P.J."/>
            <person name="Scott M.A."/>
            <person name="Spackman E."/>
            <person name="Goraichik I."/>
            <person name="Dimitrov K.M."/>
            <person name="Suarez D.L."/>
            <person name="Swayne D.E."/>
        </authorList>
    </citation>
    <scope>NUCLEOTIDE SEQUENCE</scope>
    <source>
        <strain evidence="2">CCUG 4441</strain>
    </source>
</reference>
<evidence type="ECO:0000313" key="2">
    <source>
        <dbReference type="EMBL" id="OPH38853.1"/>
    </source>
</evidence>
<gene>
    <name evidence="1" type="ORF">A9309_07615</name>
    <name evidence="2" type="ORF">B5J94_02135</name>
</gene>
<dbReference type="Proteomes" id="UP000191025">
    <property type="component" value="Unassembled WGS sequence"/>
</dbReference>
<dbReference type="EMBL" id="MXAN01000010">
    <property type="protein sequence ID" value="OPH38853.1"/>
    <property type="molecule type" value="Genomic_DNA"/>
</dbReference>
<accession>A0A1B8PZI2</accession>
<evidence type="ECO:0000313" key="4">
    <source>
        <dbReference type="Proteomes" id="UP000191025"/>
    </source>
</evidence>
<organism evidence="1 3">
    <name type="scientific">Moraxella lacunata</name>
    <dbReference type="NCBI Taxonomy" id="477"/>
    <lineage>
        <taxon>Bacteria</taxon>
        <taxon>Pseudomonadati</taxon>
        <taxon>Pseudomonadota</taxon>
        <taxon>Gammaproteobacteria</taxon>
        <taxon>Moraxellales</taxon>
        <taxon>Moraxellaceae</taxon>
        <taxon>Moraxella</taxon>
    </lineage>
</organism>
<dbReference type="EMBL" id="LZMS01000060">
    <property type="protein sequence ID" value="OBX61881.1"/>
    <property type="molecule type" value="Genomic_DNA"/>
</dbReference>
<protein>
    <submittedName>
        <fullName evidence="1">Uncharacterized protein</fullName>
    </submittedName>
</protein>
<proteinExistence type="predicted"/>
<reference evidence="1 3" key="1">
    <citation type="submission" date="2016-06" db="EMBL/GenBank/DDBJ databases">
        <title>Draft genome of Moraxella lacunata CCUG 57757A.</title>
        <authorList>
            <person name="Salva-Serra F."/>
            <person name="Engstrom-Jakobsson H."/>
            <person name="Thorell K."/>
            <person name="Gonzales-Siles L."/>
            <person name="Karlsson R."/>
            <person name="Boulund F."/>
            <person name="Engstrand L."/>
            <person name="Kristiansson E."/>
            <person name="Moore E."/>
        </authorList>
    </citation>
    <scope>NUCLEOTIDE SEQUENCE [LARGE SCALE GENOMIC DNA]</scope>
    <source>
        <strain evidence="1 3">CCUG 57757A</strain>
    </source>
</reference>
<evidence type="ECO:0000313" key="3">
    <source>
        <dbReference type="Proteomes" id="UP000092607"/>
    </source>
</evidence>
<dbReference type="Proteomes" id="UP000092607">
    <property type="component" value="Unassembled WGS sequence"/>
</dbReference>
<name>A0A1B8PZI2_MORLA</name>
<sequence length="80" mass="9091">MQGVSGFVVDWGSRRVGTGLVGLTKGVETEVVPKSPPVQPDNMPMSANEMAWYKDECRMVMRCSYENFYNKTTKIIHYIE</sequence>
<comment type="caution">
    <text evidence="1">The sequence shown here is derived from an EMBL/GenBank/DDBJ whole genome shotgun (WGS) entry which is preliminary data.</text>
</comment>
<reference evidence="4" key="2">
    <citation type="submission" date="2017-03" db="EMBL/GenBank/DDBJ databases">
        <title>Draft genome sequence of Moraxella equi CCUG 4950T type strain.</title>
        <authorList>
            <person name="Salva-Serra F."/>
            <person name="Engstrom-Jakobsson H."/>
            <person name="Thorell K."/>
            <person name="Jaen-Luchoro D."/>
            <person name="Gonzales-Siles L."/>
            <person name="Karlsson R."/>
            <person name="Yazdan S."/>
            <person name="Boulund F."/>
            <person name="Johnning A."/>
            <person name="Engstrand L."/>
            <person name="Kristiansson E."/>
            <person name="Moore E."/>
        </authorList>
    </citation>
    <scope>NUCLEOTIDE SEQUENCE [LARGE SCALE GENOMIC DNA]</scope>
    <source>
        <strain evidence="4">CCUG 4441</strain>
    </source>
</reference>